<keyword evidence="1" id="KW-1185">Reference proteome</keyword>
<name>A0A914RWS0_PAREQ</name>
<dbReference type="AlphaFoldDB" id="A0A914RWS0"/>
<proteinExistence type="predicted"/>
<dbReference type="Proteomes" id="UP000887564">
    <property type="component" value="Unplaced"/>
</dbReference>
<sequence>MPSVRLSWISSLFIAKNDYGIGMTCSLLGDEGTRGPPGAAGLTGEALYIVS</sequence>
<reference evidence="2" key="1">
    <citation type="submission" date="2022-11" db="UniProtKB">
        <authorList>
            <consortium name="WormBaseParasite"/>
        </authorList>
    </citation>
    <scope>IDENTIFICATION</scope>
</reference>
<evidence type="ECO:0000313" key="2">
    <source>
        <dbReference type="WBParaSite" id="PEQ_0001065201-mRNA-1"/>
    </source>
</evidence>
<organism evidence="1 2">
    <name type="scientific">Parascaris equorum</name>
    <name type="common">Equine roundworm</name>
    <dbReference type="NCBI Taxonomy" id="6256"/>
    <lineage>
        <taxon>Eukaryota</taxon>
        <taxon>Metazoa</taxon>
        <taxon>Ecdysozoa</taxon>
        <taxon>Nematoda</taxon>
        <taxon>Chromadorea</taxon>
        <taxon>Rhabditida</taxon>
        <taxon>Spirurina</taxon>
        <taxon>Ascaridomorpha</taxon>
        <taxon>Ascaridoidea</taxon>
        <taxon>Ascarididae</taxon>
        <taxon>Parascaris</taxon>
    </lineage>
</organism>
<protein>
    <submittedName>
        <fullName evidence="2">Uncharacterized protein</fullName>
    </submittedName>
</protein>
<dbReference type="WBParaSite" id="PEQ_0001065201-mRNA-1">
    <property type="protein sequence ID" value="PEQ_0001065201-mRNA-1"/>
    <property type="gene ID" value="PEQ_0001065201"/>
</dbReference>
<evidence type="ECO:0000313" key="1">
    <source>
        <dbReference type="Proteomes" id="UP000887564"/>
    </source>
</evidence>
<accession>A0A914RWS0</accession>